<comment type="caution">
    <text evidence="4">The sequence shown here is derived from an EMBL/GenBank/DDBJ whole genome shotgun (WGS) entry which is preliminary data.</text>
</comment>
<dbReference type="PANTHER" id="PTHR43072">
    <property type="entry name" value="N-ACETYLTRANSFERASE"/>
    <property type="match status" value="1"/>
</dbReference>
<protein>
    <submittedName>
        <fullName evidence="4">Phosphinothricin acetyltransferase</fullName>
        <ecNumber evidence="4">2.3.1.183</ecNumber>
    </submittedName>
</protein>
<dbReference type="Gene3D" id="3.40.630.30">
    <property type="match status" value="1"/>
</dbReference>
<keyword evidence="5" id="KW-1185">Reference proteome</keyword>
<dbReference type="EC" id="2.3.1.183" evidence="4"/>
<dbReference type="Pfam" id="PF13420">
    <property type="entry name" value="Acetyltransf_4"/>
    <property type="match status" value="1"/>
</dbReference>
<dbReference type="NCBIfam" id="NF040504">
    <property type="entry name" value="resist_ArsN1b"/>
    <property type="match status" value="1"/>
</dbReference>
<evidence type="ECO:0000256" key="1">
    <source>
        <dbReference type="ARBA" id="ARBA00022679"/>
    </source>
</evidence>
<proteinExistence type="predicted"/>
<dbReference type="InterPro" id="IPR016181">
    <property type="entry name" value="Acyl_CoA_acyltransferase"/>
</dbReference>
<dbReference type="EMBL" id="JACHGB010000008">
    <property type="protein sequence ID" value="MBB5273794.1"/>
    <property type="molecule type" value="Genomic_DNA"/>
</dbReference>
<sequence length="186" mass="20769">MTHATKEHDVQIRPVEPADAAAICDIYNHYIEHTTITFEEVLLTPGEMAARIEACTRAYPWLVCVDDGVVVGYVYASKWKERAAYRHTAEATVYVRAGHARRGCGQALYAALLPAVFERGYHVLLGCIALPNEASVALHERFGFRKAAHFTAVGRKFDRWIDVGYWQLVGGSPRVDHPSGWSAGRR</sequence>
<dbReference type="InterPro" id="IPR000182">
    <property type="entry name" value="GNAT_dom"/>
</dbReference>
<name>A0A7W8MB51_9BURK</name>
<reference evidence="4 5" key="1">
    <citation type="submission" date="2020-08" db="EMBL/GenBank/DDBJ databases">
        <title>Genomic Encyclopedia of Type Strains, Phase IV (KMG-IV): sequencing the most valuable type-strain genomes for metagenomic binning, comparative biology and taxonomic classification.</title>
        <authorList>
            <person name="Goeker M."/>
        </authorList>
    </citation>
    <scope>NUCLEOTIDE SEQUENCE [LARGE SCALE GENOMIC DNA]</scope>
    <source>
        <strain evidence="4 5">DSM 29781</strain>
    </source>
</reference>
<gene>
    <name evidence="4" type="ORF">HNQ70_003825</name>
</gene>
<keyword evidence="1 4" id="KW-0808">Transferase</keyword>
<dbReference type="RefSeq" id="WP_183970652.1">
    <property type="nucleotide sequence ID" value="NZ_BAABEW010000013.1"/>
</dbReference>
<dbReference type="GO" id="GO:0102971">
    <property type="term" value="F:phosphinothricin N-acetyltransferase activity"/>
    <property type="evidence" value="ECO:0007669"/>
    <property type="project" value="UniProtKB-EC"/>
</dbReference>
<keyword evidence="2 4" id="KW-0012">Acyltransferase</keyword>
<dbReference type="SUPFAM" id="SSF55729">
    <property type="entry name" value="Acyl-CoA N-acyltransferases (Nat)"/>
    <property type="match status" value="1"/>
</dbReference>
<dbReference type="PANTHER" id="PTHR43072:SF23">
    <property type="entry name" value="UPF0039 PROTEIN C11D3.02C"/>
    <property type="match status" value="1"/>
</dbReference>
<evidence type="ECO:0000313" key="5">
    <source>
        <dbReference type="Proteomes" id="UP000532440"/>
    </source>
</evidence>
<dbReference type="AlphaFoldDB" id="A0A7W8MB51"/>
<organism evidence="4 5">
    <name type="scientific">Quisquiliibacterium transsilvanicum</name>
    <dbReference type="NCBI Taxonomy" id="1549638"/>
    <lineage>
        <taxon>Bacteria</taxon>
        <taxon>Pseudomonadati</taxon>
        <taxon>Pseudomonadota</taxon>
        <taxon>Betaproteobacteria</taxon>
        <taxon>Burkholderiales</taxon>
        <taxon>Burkholderiaceae</taxon>
        <taxon>Quisquiliibacterium</taxon>
    </lineage>
</organism>
<evidence type="ECO:0000256" key="2">
    <source>
        <dbReference type="ARBA" id="ARBA00023315"/>
    </source>
</evidence>
<dbReference type="PROSITE" id="PS51186">
    <property type="entry name" value="GNAT"/>
    <property type="match status" value="1"/>
</dbReference>
<evidence type="ECO:0000313" key="4">
    <source>
        <dbReference type="EMBL" id="MBB5273794.1"/>
    </source>
</evidence>
<feature type="domain" description="N-acetyltransferase" evidence="3">
    <location>
        <begin position="10"/>
        <end position="170"/>
    </location>
</feature>
<dbReference type="Proteomes" id="UP000532440">
    <property type="component" value="Unassembled WGS sequence"/>
</dbReference>
<evidence type="ECO:0000259" key="3">
    <source>
        <dbReference type="PROSITE" id="PS51186"/>
    </source>
</evidence>
<accession>A0A7W8MB51</accession>